<sequence length="264" mass="28747">MNGFTLEHLPGTRTGPTIVLMSGMFAGDWMWDDQFRAFAEDGRPVARVVEAIAMRPEVSGTIPKVRAALEKACAAAGIDDMIVCGASMGAAVAMDLAVGVPERVRALVLTGTPGLSPDPNLGIKNDHPQGRTMFTADYGERLVSSLFHGGRAALTDEQYEKTKQIFECREGILGVSRGIKAMRRYDMRAALRQVRCPVLNLWGAHDLTTPVESWAEVAETHSNHRLVVIEDSGHVPMVESPQRYTEIMRDFAAEFDLAHGPAAS</sequence>
<dbReference type="PRINTS" id="PR00111">
    <property type="entry name" value="ABHYDROLASE"/>
</dbReference>
<reference evidence="2 3" key="1">
    <citation type="submission" date="2019-03" db="EMBL/GenBank/DDBJ databases">
        <title>Draft genome sequences of novel Actinobacteria.</title>
        <authorList>
            <person name="Sahin N."/>
            <person name="Ay H."/>
            <person name="Saygin H."/>
        </authorList>
    </citation>
    <scope>NUCLEOTIDE SEQUENCE [LARGE SCALE GENOMIC DNA]</scope>
    <source>
        <strain evidence="2 3">6K102</strain>
    </source>
</reference>
<feature type="domain" description="AB hydrolase-1" evidence="1">
    <location>
        <begin position="62"/>
        <end position="240"/>
    </location>
</feature>
<dbReference type="PANTHER" id="PTHR43689:SF8">
    <property type="entry name" value="ALPHA_BETA-HYDROLASES SUPERFAMILY PROTEIN"/>
    <property type="match status" value="1"/>
</dbReference>
<dbReference type="InterPro" id="IPR000073">
    <property type="entry name" value="AB_hydrolase_1"/>
</dbReference>
<protein>
    <submittedName>
        <fullName evidence="2">Alpha/beta hydrolase</fullName>
    </submittedName>
</protein>
<dbReference type="PANTHER" id="PTHR43689">
    <property type="entry name" value="HYDROLASE"/>
    <property type="match status" value="1"/>
</dbReference>
<evidence type="ECO:0000313" key="2">
    <source>
        <dbReference type="EMBL" id="TDE43685.1"/>
    </source>
</evidence>
<comment type="caution">
    <text evidence="2">The sequence shown here is derived from an EMBL/GenBank/DDBJ whole genome shotgun (WGS) entry which is preliminary data.</text>
</comment>
<gene>
    <name evidence="2" type="ORF">E1295_26095</name>
</gene>
<dbReference type="Proteomes" id="UP000295136">
    <property type="component" value="Unassembled WGS sequence"/>
</dbReference>
<keyword evidence="2" id="KW-0378">Hydrolase</keyword>
<dbReference type="RefSeq" id="WP_132633615.1">
    <property type="nucleotide sequence ID" value="NZ_SMLD01000076.1"/>
</dbReference>
<dbReference type="Gene3D" id="3.40.50.1820">
    <property type="entry name" value="alpha/beta hydrolase"/>
    <property type="match status" value="1"/>
</dbReference>
<dbReference type="InterPro" id="IPR029058">
    <property type="entry name" value="AB_hydrolase_fold"/>
</dbReference>
<keyword evidence="3" id="KW-1185">Reference proteome</keyword>
<proteinExistence type="predicted"/>
<dbReference type="EMBL" id="SMLD01000076">
    <property type="protein sequence ID" value="TDE43685.1"/>
    <property type="molecule type" value="Genomic_DNA"/>
</dbReference>
<evidence type="ECO:0000259" key="1">
    <source>
        <dbReference type="Pfam" id="PF00561"/>
    </source>
</evidence>
<organism evidence="2 3">
    <name type="scientific">Nonomuraea mesophila</name>
    <dbReference type="NCBI Taxonomy" id="2530382"/>
    <lineage>
        <taxon>Bacteria</taxon>
        <taxon>Bacillati</taxon>
        <taxon>Actinomycetota</taxon>
        <taxon>Actinomycetes</taxon>
        <taxon>Streptosporangiales</taxon>
        <taxon>Streptosporangiaceae</taxon>
        <taxon>Nonomuraea</taxon>
    </lineage>
</organism>
<dbReference type="Pfam" id="PF00561">
    <property type="entry name" value="Abhydrolase_1"/>
    <property type="match status" value="1"/>
</dbReference>
<evidence type="ECO:0000313" key="3">
    <source>
        <dbReference type="Proteomes" id="UP000295136"/>
    </source>
</evidence>
<name>A0A4R5F6V1_9ACTN</name>
<dbReference type="SUPFAM" id="SSF53474">
    <property type="entry name" value="alpha/beta-Hydrolases"/>
    <property type="match status" value="1"/>
</dbReference>
<dbReference type="AlphaFoldDB" id="A0A4R5F6V1"/>
<dbReference type="GO" id="GO:0016787">
    <property type="term" value="F:hydrolase activity"/>
    <property type="evidence" value="ECO:0007669"/>
    <property type="project" value="UniProtKB-KW"/>
</dbReference>
<accession>A0A4R5F6V1</accession>